<comment type="caution">
    <text evidence="1">The sequence shown here is derived from an EMBL/GenBank/DDBJ whole genome shotgun (WGS) entry which is preliminary data.</text>
</comment>
<name>A0A8T0WI96_PANVG</name>
<dbReference type="EMBL" id="CM029039">
    <property type="protein sequence ID" value="KAG2646898.1"/>
    <property type="molecule type" value="Genomic_DNA"/>
</dbReference>
<dbReference type="Proteomes" id="UP000823388">
    <property type="component" value="Chromosome 2K"/>
</dbReference>
<keyword evidence="2" id="KW-1185">Reference proteome</keyword>
<evidence type="ECO:0000313" key="1">
    <source>
        <dbReference type="EMBL" id="KAG2646898.1"/>
    </source>
</evidence>
<dbReference type="AlphaFoldDB" id="A0A8T0WI96"/>
<proteinExistence type="predicted"/>
<gene>
    <name evidence="1" type="ORF">PVAP13_2KG547000</name>
</gene>
<reference evidence="1" key="1">
    <citation type="submission" date="2020-05" db="EMBL/GenBank/DDBJ databases">
        <title>WGS assembly of Panicum virgatum.</title>
        <authorList>
            <person name="Lovell J.T."/>
            <person name="Jenkins J."/>
            <person name="Shu S."/>
            <person name="Juenger T.E."/>
            <person name="Schmutz J."/>
        </authorList>
    </citation>
    <scope>NUCLEOTIDE SEQUENCE</scope>
    <source>
        <strain evidence="1">AP13</strain>
    </source>
</reference>
<protein>
    <submittedName>
        <fullName evidence="1">Uncharacterized protein</fullName>
    </submittedName>
</protein>
<sequence>MTTELRFPVVEVLLSRRIRFLRVFGDDDGDSFGMGFGENHVRCFCPLCLAWSMTAVAVRCFCLLSFRSGGWEGGVPISSDGGMRFAFSSFAKRGESFSSAVGLDAGLSVTAADVFSGRQLLGLRCVMLVLSGRW</sequence>
<organism evidence="1 2">
    <name type="scientific">Panicum virgatum</name>
    <name type="common">Blackwell switchgrass</name>
    <dbReference type="NCBI Taxonomy" id="38727"/>
    <lineage>
        <taxon>Eukaryota</taxon>
        <taxon>Viridiplantae</taxon>
        <taxon>Streptophyta</taxon>
        <taxon>Embryophyta</taxon>
        <taxon>Tracheophyta</taxon>
        <taxon>Spermatophyta</taxon>
        <taxon>Magnoliopsida</taxon>
        <taxon>Liliopsida</taxon>
        <taxon>Poales</taxon>
        <taxon>Poaceae</taxon>
        <taxon>PACMAD clade</taxon>
        <taxon>Panicoideae</taxon>
        <taxon>Panicodae</taxon>
        <taxon>Paniceae</taxon>
        <taxon>Panicinae</taxon>
        <taxon>Panicum</taxon>
        <taxon>Panicum sect. Hiantes</taxon>
    </lineage>
</organism>
<accession>A0A8T0WI96</accession>
<evidence type="ECO:0000313" key="2">
    <source>
        <dbReference type="Proteomes" id="UP000823388"/>
    </source>
</evidence>